<organism evidence="2 3">
    <name type="scientific">Myxacorys almedinensis A</name>
    <dbReference type="NCBI Taxonomy" id="2690445"/>
    <lineage>
        <taxon>Bacteria</taxon>
        <taxon>Bacillati</taxon>
        <taxon>Cyanobacteriota</taxon>
        <taxon>Cyanophyceae</taxon>
        <taxon>Leptolyngbyales</taxon>
        <taxon>Leptolyngbyaceae</taxon>
        <taxon>Myxacorys</taxon>
        <taxon>Myxacorys almedinensis</taxon>
    </lineage>
</organism>
<evidence type="ECO:0000313" key="3">
    <source>
        <dbReference type="Proteomes" id="UP000646053"/>
    </source>
</evidence>
<reference evidence="2" key="1">
    <citation type="submission" date="2019-12" db="EMBL/GenBank/DDBJ databases">
        <title>High-Quality draft genome sequences of three cyanobacteria isolated from the limestone walls of the Old Cathedral of Coimbra.</title>
        <authorList>
            <person name="Tiago I."/>
            <person name="Soares F."/>
            <person name="Portugal A."/>
        </authorList>
    </citation>
    <scope>NUCLEOTIDE SEQUENCE</scope>
    <source>
        <strain evidence="2">A</strain>
    </source>
</reference>
<dbReference type="SUPFAM" id="SSF52540">
    <property type="entry name" value="P-loop containing nucleoside triphosphate hydrolases"/>
    <property type="match status" value="1"/>
</dbReference>
<dbReference type="RefSeq" id="WP_162421230.1">
    <property type="nucleotide sequence ID" value="NZ_WVIE01000001.1"/>
</dbReference>
<dbReference type="AlphaFoldDB" id="A0A8J7YW89"/>
<sequence>MSEHSQPLAINYGWLGKIARFLSTSPDAWLETLSANYQSLYRQRSTATQQQAWVECGEILRSQLFDLVSTRPGAAAWVLVFEYELPNEGGRRPDVVILGAGHILVFEFKQKSTPSSADIDQVAAYARDLAEYHSASSHHPVTAILIPTRMAKENRFHNTSHGTVEVINPATIATYLHSLKQACSEIDANAWINAEYSPLPTVIQAARQIFHHQSLPTLKTAHSAGIPQLLAYLNRLAKTAEQNKERHLVLITGVPGAGKTLVGLQFVYQNPWQTDEKRSAIFLTGNAPLLTVLQYALKSKAFVQAVRNFYIQYEMRRQSAPKEHIIVFDEAQRAWDRDRMSEKYGISSAAAGAVIGICDRIPDWCVLVGLIGEGQQIHVGEEDGIEQWNLGFEAISSNWHVHCATKPSQLFTEIPPDRLHPNDDLNLTTSLRIHLAKQVQNWVTHVLLGEFDQAATIAPTLRAEGFDTYLTRDLEFAKSYSRDRYHNQSEKRYGFVASSRARNLTQYGIRNDYISTQKLNVGAWYTDPADSLLSCCALNGVVTEFSCQGLELDFPIVSWGNDLIWQDQAWVSTTRQRNVRDPLRLRLNSYRVLLTRGRDGFIIFVPPDAKMDSTFEALKLTGLQVNLPISEELL</sequence>
<proteinExistence type="predicted"/>
<evidence type="ECO:0000313" key="2">
    <source>
        <dbReference type="EMBL" id="NDJ15822.1"/>
    </source>
</evidence>
<dbReference type="EMBL" id="WVIE01000001">
    <property type="protein sequence ID" value="NDJ15822.1"/>
    <property type="molecule type" value="Genomic_DNA"/>
</dbReference>
<comment type="caution">
    <text evidence="2">The sequence shown here is derived from an EMBL/GenBank/DDBJ whole genome shotgun (WGS) entry which is preliminary data.</text>
</comment>
<name>A0A8J7YW89_9CYAN</name>
<keyword evidence="3" id="KW-1185">Reference proteome</keyword>
<feature type="domain" description="Schlafen group 3-like DNA/RNA helicase" evidence="1">
    <location>
        <begin position="246"/>
        <end position="606"/>
    </location>
</feature>
<protein>
    <submittedName>
        <fullName evidence="2">DUF2075 domain-containing protein</fullName>
    </submittedName>
</protein>
<dbReference type="InterPro" id="IPR018647">
    <property type="entry name" value="SLFN_3-like_DNA/RNA_helicase"/>
</dbReference>
<evidence type="ECO:0000259" key="1">
    <source>
        <dbReference type="Pfam" id="PF09848"/>
    </source>
</evidence>
<dbReference type="Gene3D" id="3.40.50.300">
    <property type="entry name" value="P-loop containing nucleotide triphosphate hydrolases"/>
    <property type="match status" value="1"/>
</dbReference>
<dbReference type="Proteomes" id="UP000646053">
    <property type="component" value="Unassembled WGS sequence"/>
</dbReference>
<dbReference type="InterPro" id="IPR027417">
    <property type="entry name" value="P-loop_NTPase"/>
</dbReference>
<gene>
    <name evidence="2" type="ORF">GS601_00720</name>
</gene>
<accession>A0A8J7YW89</accession>
<dbReference type="Pfam" id="PF09848">
    <property type="entry name" value="SLFN-g3_helicase"/>
    <property type="match status" value="1"/>
</dbReference>